<keyword evidence="4" id="KW-1185">Reference proteome</keyword>
<dbReference type="GO" id="GO:0016298">
    <property type="term" value="F:lipase activity"/>
    <property type="evidence" value="ECO:0007669"/>
    <property type="project" value="InterPro"/>
</dbReference>
<dbReference type="PANTHER" id="PTHR45966">
    <property type="entry name" value="GDSL-LIKE LIPASE/ACYLHYDROLASE"/>
    <property type="match status" value="1"/>
</dbReference>
<proteinExistence type="inferred from homology"/>
<comment type="caution">
    <text evidence="3">The sequence shown here is derived from an EMBL/GenBank/DDBJ whole genome shotgun (WGS) entry which is preliminary data.</text>
</comment>
<reference evidence="3 4" key="1">
    <citation type="journal article" date="2023" name="G3 (Bethesda)">
        <title>A haplotype-resolved chromosome-scale genome for Quercus rubra L. provides insights into the genetics of adaptive traits for red oak species.</title>
        <authorList>
            <person name="Kapoor B."/>
            <person name="Jenkins J."/>
            <person name="Schmutz J."/>
            <person name="Zhebentyayeva T."/>
            <person name="Kuelheim C."/>
            <person name="Coggeshall M."/>
            <person name="Heim C."/>
            <person name="Lasky J.R."/>
            <person name="Leites L."/>
            <person name="Islam-Faridi N."/>
            <person name="Romero-Severson J."/>
            <person name="DeLeo V.L."/>
            <person name="Lucas S.M."/>
            <person name="Lazic D."/>
            <person name="Gailing O."/>
            <person name="Carlson J."/>
            <person name="Staton M."/>
        </authorList>
    </citation>
    <scope>NUCLEOTIDE SEQUENCE [LARGE SCALE GENOMIC DNA]</scope>
    <source>
        <strain evidence="3">Pseudo-F2</strain>
    </source>
</reference>
<sequence length="258" mass="28915">MRKLYHLLKLYLCFLVFFFVVFPITPTHCLGHQCLPKQHVALFIFGDSLVDAGNNNYINSTTEAQVNYGPYGETFFKYPTGRFSNGRIIPDFIAEFANLPFITPYLYPGYHQYSDGANFASAGAGALVETHQGLVIDLKTQLQYFTKQEKLLREKLGVAETKTLLARAVYLTNIGFDDYGVLLFTTNSSALQSYPQEEYVDMVIGNLTSVIKEIYKKGGRKFVIPNLGPFGCLPFARALNRALGNTGACLQEVNPVRF</sequence>
<comment type="similarity">
    <text evidence="1">Belongs to the 'GDSL' lipolytic enzyme family.</text>
</comment>
<keyword evidence="2" id="KW-0732">Signal</keyword>
<dbReference type="EMBL" id="JAXUIC010000005">
    <property type="protein sequence ID" value="KAK4591493.1"/>
    <property type="molecule type" value="Genomic_DNA"/>
</dbReference>
<dbReference type="InterPro" id="IPR036514">
    <property type="entry name" value="SGNH_hydro_sf"/>
</dbReference>
<dbReference type="PANTHER" id="PTHR45966:SF1">
    <property type="entry name" value="GDSL ESTERASE_LIPASE 1-RELATED"/>
    <property type="match status" value="1"/>
</dbReference>
<organism evidence="3 4">
    <name type="scientific">Quercus rubra</name>
    <name type="common">Northern red oak</name>
    <name type="synonym">Quercus borealis</name>
    <dbReference type="NCBI Taxonomy" id="3512"/>
    <lineage>
        <taxon>Eukaryota</taxon>
        <taxon>Viridiplantae</taxon>
        <taxon>Streptophyta</taxon>
        <taxon>Embryophyta</taxon>
        <taxon>Tracheophyta</taxon>
        <taxon>Spermatophyta</taxon>
        <taxon>Magnoliopsida</taxon>
        <taxon>eudicotyledons</taxon>
        <taxon>Gunneridae</taxon>
        <taxon>Pentapetalae</taxon>
        <taxon>rosids</taxon>
        <taxon>fabids</taxon>
        <taxon>Fagales</taxon>
        <taxon>Fagaceae</taxon>
        <taxon>Quercus</taxon>
    </lineage>
</organism>
<name>A0AAN7FDK4_QUERU</name>
<gene>
    <name evidence="3" type="ORF">RGQ29_021625</name>
</gene>
<dbReference type="PROSITE" id="PS01098">
    <property type="entry name" value="LIPASE_GDSL_SER"/>
    <property type="match status" value="1"/>
</dbReference>
<dbReference type="GO" id="GO:0006629">
    <property type="term" value="P:lipid metabolic process"/>
    <property type="evidence" value="ECO:0007669"/>
    <property type="project" value="InterPro"/>
</dbReference>
<dbReference type="InterPro" id="IPR044552">
    <property type="entry name" value="GLIP1-5/GLL25"/>
</dbReference>
<evidence type="ECO:0000313" key="4">
    <source>
        <dbReference type="Proteomes" id="UP001324115"/>
    </source>
</evidence>
<accession>A0AAN7FDK4</accession>
<evidence type="ECO:0000313" key="3">
    <source>
        <dbReference type="EMBL" id="KAK4591493.1"/>
    </source>
</evidence>
<dbReference type="InterPro" id="IPR008265">
    <property type="entry name" value="Lipase_GDSL_AS"/>
</dbReference>
<dbReference type="InterPro" id="IPR001087">
    <property type="entry name" value="GDSL"/>
</dbReference>
<dbReference type="Pfam" id="PF00657">
    <property type="entry name" value="Lipase_GDSL"/>
    <property type="match status" value="1"/>
</dbReference>
<evidence type="ECO:0000256" key="1">
    <source>
        <dbReference type="ARBA" id="ARBA00008668"/>
    </source>
</evidence>
<protein>
    <submittedName>
        <fullName evidence="3">Uncharacterized protein</fullName>
    </submittedName>
</protein>
<dbReference type="Gene3D" id="3.40.50.1110">
    <property type="entry name" value="SGNH hydrolase"/>
    <property type="match status" value="1"/>
</dbReference>
<evidence type="ECO:0000256" key="2">
    <source>
        <dbReference type="ARBA" id="ARBA00022729"/>
    </source>
</evidence>
<dbReference type="Proteomes" id="UP001324115">
    <property type="component" value="Unassembled WGS sequence"/>
</dbReference>
<dbReference type="AlphaFoldDB" id="A0AAN7FDK4"/>